<dbReference type="CDD" id="cd18687">
    <property type="entry name" value="PIN_VapC-like"/>
    <property type="match status" value="1"/>
</dbReference>
<dbReference type="SUPFAM" id="SSF88723">
    <property type="entry name" value="PIN domain-like"/>
    <property type="match status" value="1"/>
</dbReference>
<proteinExistence type="predicted"/>
<dbReference type="RefSeq" id="WP_080802671.1">
    <property type="nucleotide sequence ID" value="NZ_LT828543.1"/>
</dbReference>
<evidence type="ECO:0000313" key="3">
    <source>
        <dbReference type="Proteomes" id="UP000191931"/>
    </source>
</evidence>
<dbReference type="EMBL" id="FWEV01000324">
    <property type="protein sequence ID" value="SLM32637.1"/>
    <property type="molecule type" value="Genomic_DNA"/>
</dbReference>
<feature type="domain" description="PIN" evidence="1">
    <location>
        <begin position="10"/>
        <end position="119"/>
    </location>
</feature>
<dbReference type="Gene3D" id="3.40.50.1010">
    <property type="entry name" value="5'-nuclease"/>
    <property type="match status" value="1"/>
</dbReference>
<evidence type="ECO:0000259" key="1">
    <source>
        <dbReference type="Pfam" id="PF01850"/>
    </source>
</evidence>
<dbReference type="AlphaFoldDB" id="A0A1W1HJE1"/>
<sequence>MNEENRIRLYLDTSIPSAFYDTSKPLRQLITQKWFENDSIFYELFISVITIEEIEKIKNEIKKNNISELVVNHDIKILELSEDSKNLAIEYMNKGAIPKSEPEDAYHIAIAVINDIDALASWNFKHIVSINPIRKIHEINRNNNYTDIEIGSLQIFGGSKYGNI</sequence>
<reference evidence="2 3" key="1">
    <citation type="submission" date="2017-03" db="EMBL/GenBank/DDBJ databases">
        <authorList>
            <person name="Afonso C.L."/>
            <person name="Miller P.J."/>
            <person name="Scott M.A."/>
            <person name="Spackman E."/>
            <person name="Goraichik I."/>
            <person name="Dimitrov K.M."/>
            <person name="Suarez D.L."/>
            <person name="Swayne D.E."/>
        </authorList>
    </citation>
    <scope>NUCLEOTIDE SEQUENCE [LARGE SCALE GENOMIC DNA]</scope>
    <source>
        <strain evidence="2">PRJEB14757</strain>
    </source>
</reference>
<dbReference type="InterPro" id="IPR029060">
    <property type="entry name" value="PIN-like_dom_sf"/>
</dbReference>
<dbReference type="OrthoDB" id="5625074at2"/>
<dbReference type="Proteomes" id="UP000191931">
    <property type="component" value="Unassembled WGS sequence"/>
</dbReference>
<protein>
    <recommendedName>
        <fullName evidence="1">PIN domain-containing protein</fullName>
    </recommendedName>
</protein>
<name>A0A1W1HJE1_9BACT</name>
<evidence type="ECO:0000313" key="2">
    <source>
        <dbReference type="EMBL" id="SLM32637.1"/>
    </source>
</evidence>
<organism evidence="2 3">
    <name type="scientific">Desulfamplus magnetovallimortis</name>
    <dbReference type="NCBI Taxonomy" id="1246637"/>
    <lineage>
        <taxon>Bacteria</taxon>
        <taxon>Pseudomonadati</taxon>
        <taxon>Thermodesulfobacteriota</taxon>
        <taxon>Desulfobacteria</taxon>
        <taxon>Desulfobacterales</taxon>
        <taxon>Desulfobacteraceae</taxon>
        <taxon>Desulfamplus</taxon>
    </lineage>
</organism>
<dbReference type="Pfam" id="PF01850">
    <property type="entry name" value="PIN"/>
    <property type="match status" value="1"/>
</dbReference>
<gene>
    <name evidence="2" type="ORF">MTBBW1_790035</name>
</gene>
<dbReference type="InterPro" id="IPR002716">
    <property type="entry name" value="PIN_dom"/>
</dbReference>
<dbReference type="STRING" id="1246637.MTBBW1_790035"/>
<accession>A0A1W1HJE1</accession>
<keyword evidence="3" id="KW-1185">Reference proteome</keyword>